<keyword evidence="2" id="KW-0227">DNA damage</keyword>
<evidence type="ECO:0000313" key="5">
    <source>
        <dbReference type="EMBL" id="KAG2217486.1"/>
    </source>
</evidence>
<name>A0A8H7RX45_9FUNG</name>
<dbReference type="Gene3D" id="1.20.5.170">
    <property type="match status" value="1"/>
</dbReference>
<evidence type="ECO:0000256" key="3">
    <source>
        <dbReference type="ARBA" id="ARBA00023204"/>
    </source>
</evidence>
<dbReference type="GO" id="GO:0032798">
    <property type="term" value="C:Swi5-Sfr1 complex"/>
    <property type="evidence" value="ECO:0007669"/>
    <property type="project" value="TreeGrafter"/>
</dbReference>
<feature type="coiled-coil region" evidence="4">
    <location>
        <begin position="1"/>
        <end position="35"/>
    </location>
</feature>
<dbReference type="GO" id="GO:0010772">
    <property type="term" value="P:meiotic DNA recombinase assembly involved in reciprocal meiotic recombination"/>
    <property type="evidence" value="ECO:0007669"/>
    <property type="project" value="TreeGrafter"/>
</dbReference>
<evidence type="ECO:0008006" key="7">
    <source>
        <dbReference type="Google" id="ProtNLM"/>
    </source>
</evidence>
<evidence type="ECO:0000256" key="2">
    <source>
        <dbReference type="ARBA" id="ARBA00022763"/>
    </source>
</evidence>
<evidence type="ECO:0000256" key="4">
    <source>
        <dbReference type="SAM" id="Coils"/>
    </source>
</evidence>
<keyword evidence="6" id="KW-1185">Reference proteome</keyword>
<gene>
    <name evidence="5" type="ORF">INT45_010772</name>
</gene>
<dbReference type="EMBL" id="JAEPRB010000295">
    <property type="protein sequence ID" value="KAG2217486.1"/>
    <property type="molecule type" value="Genomic_DNA"/>
</dbReference>
<dbReference type="Pfam" id="PF07061">
    <property type="entry name" value="Swi5"/>
    <property type="match status" value="1"/>
</dbReference>
<keyword evidence="4" id="KW-0175">Coiled coil</keyword>
<dbReference type="PANTHER" id="PTHR28529:SF2">
    <property type="entry name" value="DNA REPAIR PROTEIN SWI5 HOMOLOG"/>
    <property type="match status" value="1"/>
</dbReference>
<sequence>MDKKKKQIQDLRLEYEVLSNELQMNEKEASQMLQQRIRLLHEYNDLKDTATMLIGMYAQKTGKTLQEVYEQFNINSNMDE</sequence>
<evidence type="ECO:0000256" key="1">
    <source>
        <dbReference type="ARBA" id="ARBA00008060"/>
    </source>
</evidence>
<comment type="caution">
    <text evidence="5">The sequence shown here is derived from an EMBL/GenBank/DDBJ whole genome shotgun (WGS) entry which is preliminary data.</text>
</comment>
<keyword evidence="3" id="KW-0234">DNA repair</keyword>
<accession>A0A8H7RX45</accession>
<dbReference type="GO" id="GO:0000709">
    <property type="term" value="P:meiotic joint molecule formation"/>
    <property type="evidence" value="ECO:0007669"/>
    <property type="project" value="TreeGrafter"/>
</dbReference>
<dbReference type="GO" id="GO:0034974">
    <property type="term" value="C:Swi5-Swi2 complex"/>
    <property type="evidence" value="ECO:0007669"/>
    <property type="project" value="TreeGrafter"/>
</dbReference>
<dbReference type="PANTHER" id="PTHR28529">
    <property type="entry name" value="DNA REPAIR PROTEIN SWI5 HOMOLOG"/>
    <property type="match status" value="1"/>
</dbReference>
<organism evidence="5 6">
    <name type="scientific">Circinella minor</name>
    <dbReference type="NCBI Taxonomy" id="1195481"/>
    <lineage>
        <taxon>Eukaryota</taxon>
        <taxon>Fungi</taxon>
        <taxon>Fungi incertae sedis</taxon>
        <taxon>Mucoromycota</taxon>
        <taxon>Mucoromycotina</taxon>
        <taxon>Mucoromycetes</taxon>
        <taxon>Mucorales</taxon>
        <taxon>Lichtheimiaceae</taxon>
        <taxon>Circinella</taxon>
    </lineage>
</organism>
<dbReference type="Proteomes" id="UP000646827">
    <property type="component" value="Unassembled WGS sequence"/>
</dbReference>
<dbReference type="InterPro" id="IPR010760">
    <property type="entry name" value="DNA-repair_Swi5"/>
</dbReference>
<dbReference type="AlphaFoldDB" id="A0A8H7RX45"/>
<comment type="similarity">
    <text evidence="1">Belongs to the SWI5/SAE3 family.</text>
</comment>
<protein>
    <recommendedName>
        <fullName evidence="7">DNA repair protein SWI5 homolog</fullName>
    </recommendedName>
</protein>
<evidence type="ECO:0000313" key="6">
    <source>
        <dbReference type="Proteomes" id="UP000646827"/>
    </source>
</evidence>
<proteinExistence type="inferred from homology"/>
<reference evidence="5 6" key="1">
    <citation type="submission" date="2020-12" db="EMBL/GenBank/DDBJ databases">
        <title>Metabolic potential, ecology and presence of endohyphal bacteria is reflected in genomic diversity of Mucoromycotina.</title>
        <authorList>
            <person name="Muszewska A."/>
            <person name="Okrasinska A."/>
            <person name="Steczkiewicz K."/>
            <person name="Drgas O."/>
            <person name="Orlowska M."/>
            <person name="Perlinska-Lenart U."/>
            <person name="Aleksandrzak-Piekarczyk T."/>
            <person name="Szatraj K."/>
            <person name="Zielenkiewicz U."/>
            <person name="Pilsyk S."/>
            <person name="Malc E."/>
            <person name="Mieczkowski P."/>
            <person name="Kruszewska J.S."/>
            <person name="Biernat P."/>
            <person name="Pawlowska J."/>
        </authorList>
    </citation>
    <scope>NUCLEOTIDE SEQUENCE [LARGE SCALE GENOMIC DNA]</scope>
    <source>
        <strain evidence="5 6">CBS 142.35</strain>
    </source>
</reference>
<dbReference type="OrthoDB" id="255837at2759"/>